<proteinExistence type="predicted"/>
<organism evidence="2 3">
    <name type="scientific">Brevundimonas nasdae</name>
    <dbReference type="NCBI Taxonomy" id="172043"/>
    <lineage>
        <taxon>Bacteria</taxon>
        <taxon>Pseudomonadati</taxon>
        <taxon>Pseudomonadota</taxon>
        <taxon>Alphaproteobacteria</taxon>
        <taxon>Caulobacterales</taxon>
        <taxon>Caulobacteraceae</taxon>
        <taxon>Brevundimonas</taxon>
    </lineage>
</organism>
<keyword evidence="3" id="KW-1185">Reference proteome</keyword>
<keyword evidence="1" id="KW-0732">Signal</keyword>
<name>A0ABX8TIQ9_9CAUL</name>
<dbReference type="EMBL" id="CP080034">
    <property type="protein sequence ID" value="QYC10894.1"/>
    <property type="molecule type" value="Genomic_DNA"/>
</dbReference>
<protein>
    <submittedName>
        <fullName evidence="2">Uncharacterized protein</fullName>
    </submittedName>
</protein>
<dbReference type="Proteomes" id="UP000824334">
    <property type="component" value="Chromosome"/>
</dbReference>
<dbReference type="RefSeq" id="WP_219353602.1">
    <property type="nucleotide sequence ID" value="NZ_CBFGPT010000028.1"/>
</dbReference>
<feature type="signal peptide" evidence="1">
    <location>
        <begin position="1"/>
        <end position="22"/>
    </location>
</feature>
<dbReference type="InterPro" id="IPR016987">
    <property type="entry name" value="UCP023238"/>
</dbReference>
<dbReference type="PIRSF" id="PIRSF032038">
    <property type="entry name" value="UCP023238"/>
    <property type="match status" value="1"/>
</dbReference>
<dbReference type="GeneID" id="94374108"/>
<gene>
    <name evidence="2" type="ORF">KWG56_02450</name>
</gene>
<reference evidence="2 3" key="1">
    <citation type="submission" date="2021-07" db="EMBL/GenBank/DDBJ databases">
        <title>Isolation and characterization of bacteria from a gold mining with a capacity of golden bioaccumulation.</title>
        <authorList>
            <person name="Yang X.J."/>
        </authorList>
    </citation>
    <scope>NUCLEOTIDE SEQUENCE [LARGE SCALE GENOMIC DNA]</scope>
    <source>
        <strain evidence="2 3">Au29</strain>
    </source>
</reference>
<sequence>MKFTIAAATLMIGINMPIATSAARQASDQKSVLFEQLAACRTIANDTERLACFDQRASTFETAQRTGDVVVVDRSQIRQARRQLFGFELGSMPDIFAGHQAEAPIDAIETSLTSAVQGGDGKWVFKLADGSEWRQIDSDPVRFRNQEGIQIRIRRAALGSYQLVAGNSRAVRVRRQ</sequence>
<evidence type="ECO:0000256" key="1">
    <source>
        <dbReference type="SAM" id="SignalP"/>
    </source>
</evidence>
<accession>A0ABX8TIQ9</accession>
<evidence type="ECO:0000313" key="2">
    <source>
        <dbReference type="EMBL" id="QYC10894.1"/>
    </source>
</evidence>
<evidence type="ECO:0000313" key="3">
    <source>
        <dbReference type="Proteomes" id="UP000824334"/>
    </source>
</evidence>
<feature type="chain" id="PRO_5046877977" evidence="1">
    <location>
        <begin position="23"/>
        <end position="176"/>
    </location>
</feature>